<dbReference type="VEuPathDB" id="TrichDB:TRFO_10533"/>
<evidence type="ECO:0000313" key="2">
    <source>
        <dbReference type="EMBL" id="OHS95395.1"/>
    </source>
</evidence>
<protein>
    <recommendedName>
        <fullName evidence="1">C2 NT-type domain-containing protein</fullName>
    </recommendedName>
</protein>
<feature type="domain" description="C2 NT-type" evidence="1">
    <location>
        <begin position="1"/>
        <end position="131"/>
    </location>
</feature>
<reference evidence="2" key="1">
    <citation type="submission" date="2016-10" db="EMBL/GenBank/DDBJ databases">
        <authorList>
            <person name="Benchimol M."/>
            <person name="Almeida L.G."/>
            <person name="Vasconcelos A.T."/>
            <person name="Perreira-Neves A."/>
            <person name="Rosa I.A."/>
            <person name="Tasca T."/>
            <person name="Bogo M.R."/>
            <person name="de Souza W."/>
        </authorList>
    </citation>
    <scope>NUCLEOTIDE SEQUENCE [LARGE SCALE GENOMIC DNA]</scope>
    <source>
        <strain evidence="2">K</strain>
    </source>
</reference>
<accession>A0A1J4JCK9</accession>
<proteinExistence type="predicted"/>
<organism evidence="2 3">
    <name type="scientific">Tritrichomonas foetus</name>
    <dbReference type="NCBI Taxonomy" id="1144522"/>
    <lineage>
        <taxon>Eukaryota</taxon>
        <taxon>Metamonada</taxon>
        <taxon>Parabasalia</taxon>
        <taxon>Tritrichomonadida</taxon>
        <taxon>Tritrichomonadidae</taxon>
        <taxon>Tritrichomonas</taxon>
    </lineage>
</organism>
<dbReference type="PROSITE" id="PS51840">
    <property type="entry name" value="C2_NT"/>
    <property type="match status" value="1"/>
</dbReference>
<dbReference type="EMBL" id="MLAK01001248">
    <property type="protein sequence ID" value="OHS95395.1"/>
    <property type="molecule type" value="Genomic_DNA"/>
</dbReference>
<dbReference type="OrthoDB" id="10610384at2759"/>
<evidence type="ECO:0000313" key="3">
    <source>
        <dbReference type="Proteomes" id="UP000179807"/>
    </source>
</evidence>
<name>A0A1J4JCK9_9EUKA</name>
<evidence type="ECO:0000259" key="1">
    <source>
        <dbReference type="PROSITE" id="PS51840"/>
    </source>
</evidence>
<gene>
    <name evidence="2" type="ORF">TRFO_10533</name>
</gene>
<keyword evidence="3" id="KW-1185">Reference proteome</keyword>
<sequence length="656" mass="75119">MKHSKQHAVVNFTIHTLRLPSDIADPFQIEFKRGSTTGMTEKSFITSSDNEISFEKHFRCAVTLIKSSNDQEFRKKKIAFSIYRFRGTSRKTFGKFQVDATQYLTQKTDTFEVESAHSKKSYAILTIHLNFTKSGTSSQGNTMTEADLTSQSEAIQLVTDRQDEWDVSDMITPEKKEEIQKFFLKREAEKNQYRSSLSEFTAIKDRKGHRQRQVTRVSTTGLLSVVKQSNLVPGEPSNANRLNSFLKPPLSPSKKKVNTIDSFLTPKSPISHHEKQNHNSKEIISSVESLHPEKESQNIKKDTKTITVHQDKSPIIENTNKLDENQALIFLKSILVKHWDQSPLNMAIVPITVSVITASLLNVHIFESNYYDQEVFTNLVEEFMVRFQHAAMIEHATSLEKWLTTLYLYSSIFLLKNNIQLDQIKIDQFCAALDKVCSKHFDIYMNECLEQFEIIANKFIAILIDANSAAKMLHSCINDLKETINFCDESIQEFIVSQVLHNFDLMLLRTVIESPSRCTFQNAAVWNTENTILSDDPNFNFNIFRQTASVFMMSIALCSDPGLKEDVCPDLSTPIVYQLLKSQKVDDFLPEPNDVTIFKTFFGLNDEDLNIEVSTEYSGSFEALAMVFRSEKWMDAKFSADTSEVFPFLSNYFVIE</sequence>
<dbReference type="InterPro" id="IPR019448">
    <property type="entry name" value="NT-C2"/>
</dbReference>
<dbReference type="RefSeq" id="XP_068348532.1">
    <property type="nucleotide sequence ID" value="XM_068495516.1"/>
</dbReference>
<comment type="caution">
    <text evidence="2">The sequence shown here is derived from an EMBL/GenBank/DDBJ whole genome shotgun (WGS) entry which is preliminary data.</text>
</comment>
<dbReference type="Proteomes" id="UP000179807">
    <property type="component" value="Unassembled WGS sequence"/>
</dbReference>
<dbReference type="GeneID" id="94830220"/>
<dbReference type="Pfam" id="PF10358">
    <property type="entry name" value="NT-C2"/>
    <property type="match status" value="1"/>
</dbReference>
<dbReference type="AlphaFoldDB" id="A0A1J4JCK9"/>